<keyword evidence="1" id="KW-1133">Transmembrane helix</keyword>
<organism evidence="2 3">
    <name type="scientific">Marininema halotolerans</name>
    <dbReference type="NCBI Taxonomy" id="1155944"/>
    <lineage>
        <taxon>Bacteria</taxon>
        <taxon>Bacillati</taxon>
        <taxon>Bacillota</taxon>
        <taxon>Bacilli</taxon>
        <taxon>Bacillales</taxon>
        <taxon>Thermoactinomycetaceae</taxon>
        <taxon>Marininema</taxon>
    </lineage>
</organism>
<dbReference type="AlphaFoldDB" id="A0A1I6P227"/>
<evidence type="ECO:0008006" key="4">
    <source>
        <dbReference type="Google" id="ProtNLM"/>
    </source>
</evidence>
<name>A0A1I6P227_9BACL</name>
<gene>
    <name evidence="2" type="ORF">SAMN05444972_101307</name>
</gene>
<feature type="transmembrane region" description="Helical" evidence="1">
    <location>
        <begin position="35"/>
        <end position="52"/>
    </location>
</feature>
<protein>
    <recommendedName>
        <fullName evidence="4">4 TMS phage holin, superfamily IV</fullName>
    </recommendedName>
</protein>
<accession>A0A1I6P227</accession>
<dbReference type="EMBL" id="FPAA01000001">
    <property type="protein sequence ID" value="SFS34213.1"/>
    <property type="molecule type" value="Genomic_DNA"/>
</dbReference>
<dbReference type="OrthoDB" id="9920847at2"/>
<evidence type="ECO:0000256" key="1">
    <source>
        <dbReference type="SAM" id="Phobius"/>
    </source>
</evidence>
<proteinExistence type="predicted"/>
<keyword evidence="1" id="KW-0812">Transmembrane</keyword>
<evidence type="ECO:0000313" key="2">
    <source>
        <dbReference type="EMBL" id="SFS34213.1"/>
    </source>
</evidence>
<feature type="transmembrane region" description="Helical" evidence="1">
    <location>
        <begin position="90"/>
        <end position="108"/>
    </location>
</feature>
<dbReference type="RefSeq" id="WP_091832778.1">
    <property type="nucleotide sequence ID" value="NZ_FPAA01000001.1"/>
</dbReference>
<feature type="transmembrane region" description="Helical" evidence="1">
    <location>
        <begin position="61"/>
        <end position="84"/>
    </location>
</feature>
<reference evidence="3" key="1">
    <citation type="submission" date="2016-10" db="EMBL/GenBank/DDBJ databases">
        <authorList>
            <person name="Varghese N."/>
            <person name="Submissions S."/>
        </authorList>
    </citation>
    <scope>NUCLEOTIDE SEQUENCE [LARGE SCALE GENOMIC DNA]</scope>
    <source>
        <strain evidence="3">DSM 45789</strain>
    </source>
</reference>
<keyword evidence="3" id="KW-1185">Reference proteome</keyword>
<evidence type="ECO:0000313" key="3">
    <source>
        <dbReference type="Proteomes" id="UP000198660"/>
    </source>
</evidence>
<keyword evidence="1" id="KW-0472">Membrane</keyword>
<sequence>MILSFLVRWASCWMVLVLADRLLSEIASRPPQILVMIALCLSFVGTAVYYLLTPARSLSTLLLIDLILYAWVLLGISYAIPWFFISHSAALTMGLLLTALEWMFYRVIHLQEATK</sequence>
<dbReference type="Proteomes" id="UP000198660">
    <property type="component" value="Unassembled WGS sequence"/>
</dbReference>